<reference evidence="2 3" key="1">
    <citation type="journal article" date="2024" name="G3 (Bethesda)">
        <title>Genome assembly of Hibiscus sabdariffa L. provides insights into metabolisms of medicinal natural products.</title>
        <authorList>
            <person name="Kim T."/>
        </authorList>
    </citation>
    <scope>NUCLEOTIDE SEQUENCE [LARGE SCALE GENOMIC DNA]</scope>
    <source>
        <strain evidence="2">TK-2024</strain>
        <tissue evidence="2">Old leaves</tissue>
    </source>
</reference>
<evidence type="ECO:0000313" key="3">
    <source>
        <dbReference type="Proteomes" id="UP001396334"/>
    </source>
</evidence>
<feature type="region of interest" description="Disordered" evidence="1">
    <location>
        <begin position="18"/>
        <end position="37"/>
    </location>
</feature>
<protein>
    <submittedName>
        <fullName evidence="2">Uncharacterized protein</fullName>
    </submittedName>
</protein>
<name>A0ABR1ZJL4_9ROSI</name>
<gene>
    <name evidence="2" type="ORF">V6N11_033160</name>
</gene>
<comment type="caution">
    <text evidence="2">The sequence shown here is derived from an EMBL/GenBank/DDBJ whole genome shotgun (WGS) entry which is preliminary data.</text>
</comment>
<dbReference type="PANTHER" id="PTHR34950:SF8">
    <property type="entry name" value="TPX2 C-TERMINAL DOMAIN-CONTAINING PROTEIN"/>
    <property type="match status" value="1"/>
</dbReference>
<evidence type="ECO:0000313" key="2">
    <source>
        <dbReference type="EMBL" id="KAK8480768.1"/>
    </source>
</evidence>
<organism evidence="2 3">
    <name type="scientific">Hibiscus sabdariffa</name>
    <name type="common">roselle</name>
    <dbReference type="NCBI Taxonomy" id="183260"/>
    <lineage>
        <taxon>Eukaryota</taxon>
        <taxon>Viridiplantae</taxon>
        <taxon>Streptophyta</taxon>
        <taxon>Embryophyta</taxon>
        <taxon>Tracheophyta</taxon>
        <taxon>Spermatophyta</taxon>
        <taxon>Magnoliopsida</taxon>
        <taxon>eudicotyledons</taxon>
        <taxon>Gunneridae</taxon>
        <taxon>Pentapetalae</taxon>
        <taxon>rosids</taxon>
        <taxon>malvids</taxon>
        <taxon>Malvales</taxon>
        <taxon>Malvaceae</taxon>
        <taxon>Malvoideae</taxon>
        <taxon>Hibiscus</taxon>
    </lineage>
</organism>
<proteinExistence type="predicted"/>
<sequence length="83" mass="9534">MATPGYQLAEVYVMRKLHKQKMKRKEEEEEDDETRAKTKDVGFVVKKSSGCFPSLFKKVHPGHASTLDHVRNQVHDHDKNKAG</sequence>
<dbReference type="Proteomes" id="UP001396334">
    <property type="component" value="Unassembled WGS sequence"/>
</dbReference>
<dbReference type="PANTHER" id="PTHR34950">
    <property type="entry name" value="OS04G0457400 PROTEIN"/>
    <property type="match status" value="1"/>
</dbReference>
<dbReference type="EMBL" id="JBBPBN010000989">
    <property type="protein sequence ID" value="KAK8480768.1"/>
    <property type="molecule type" value="Genomic_DNA"/>
</dbReference>
<keyword evidence="3" id="KW-1185">Reference proteome</keyword>
<accession>A0ABR1ZJL4</accession>
<evidence type="ECO:0000256" key="1">
    <source>
        <dbReference type="SAM" id="MobiDB-lite"/>
    </source>
</evidence>